<feature type="domain" description="Major facilitator superfamily (MFS) profile" evidence="6">
    <location>
        <begin position="1"/>
        <end position="378"/>
    </location>
</feature>
<dbReference type="InterPro" id="IPR036259">
    <property type="entry name" value="MFS_trans_sf"/>
</dbReference>
<dbReference type="Pfam" id="PF07690">
    <property type="entry name" value="MFS_1"/>
    <property type="match status" value="1"/>
</dbReference>
<feature type="transmembrane region" description="Helical" evidence="5">
    <location>
        <begin position="202"/>
        <end position="221"/>
    </location>
</feature>
<comment type="subcellular location">
    <subcellularLocation>
        <location evidence="1">Membrane</location>
        <topology evidence="1">Multi-pass membrane protein</topology>
    </subcellularLocation>
</comment>
<reference evidence="8" key="1">
    <citation type="submission" date="2016-10" db="EMBL/GenBank/DDBJ databases">
        <authorList>
            <person name="Varghese N."/>
            <person name="Submissions S."/>
        </authorList>
    </citation>
    <scope>NUCLEOTIDE SEQUENCE [LARGE SCALE GENOMIC DNA]</scope>
    <source>
        <strain evidence="8">DSM 21580</strain>
    </source>
</reference>
<sequence length="389" mass="43409">MIASNQKQRIALSAYFLLSGICFSSWASRIPTIKANFNFSAEDLGNLLMILPASAIIGIPLSGWLVAKFDSRIPLQISSFAFLLSLFLIGFADSLFVLIIALVLFSISMRIINIAINTQSISVQEKFKKRIVGSFHGIWSIGGILGVLFSTIMIKYQISIFWHLLSVSIFGLIIILSMFPLLIKNDKAKTGNSFKLEKPSKYIALLGFMVFFAAICEGGMYDWNGVYLKEIVKQEVFTYGYLLFMVCMTISRLTIDRLMEKFSMQTLYFAGSILIMFGVSIAIIFPTLWTVLIGFSMVGFGVSGLYPMTFILAAKAKKYSLPIVISIISTYSTVGMFLGPPIIGYLAHVFGLQKAFIVFIIGGFMFIPLSKMVFDHLKMWEKTSTNQVN</sequence>
<dbReference type="InterPro" id="IPR011701">
    <property type="entry name" value="MFS"/>
</dbReference>
<dbReference type="AlphaFoldDB" id="A0A1H5WIM9"/>
<dbReference type="PANTHER" id="PTHR23514">
    <property type="entry name" value="BYPASS OF STOP CODON PROTEIN 6"/>
    <property type="match status" value="1"/>
</dbReference>
<dbReference type="GO" id="GO:0016020">
    <property type="term" value="C:membrane"/>
    <property type="evidence" value="ECO:0007669"/>
    <property type="project" value="UniProtKB-SubCell"/>
</dbReference>
<dbReference type="OrthoDB" id="9809599at2"/>
<organism evidence="7 8">
    <name type="scientific">Halpernia humi</name>
    <dbReference type="NCBI Taxonomy" id="493375"/>
    <lineage>
        <taxon>Bacteria</taxon>
        <taxon>Pseudomonadati</taxon>
        <taxon>Bacteroidota</taxon>
        <taxon>Flavobacteriia</taxon>
        <taxon>Flavobacteriales</taxon>
        <taxon>Weeksellaceae</taxon>
        <taxon>Chryseobacterium group</taxon>
        <taxon>Halpernia</taxon>
    </lineage>
</organism>
<feature type="transmembrane region" description="Helical" evidence="5">
    <location>
        <begin position="355"/>
        <end position="374"/>
    </location>
</feature>
<dbReference type="Gene3D" id="1.20.1250.20">
    <property type="entry name" value="MFS general substrate transporter like domains"/>
    <property type="match status" value="1"/>
</dbReference>
<evidence type="ECO:0000259" key="6">
    <source>
        <dbReference type="PROSITE" id="PS50850"/>
    </source>
</evidence>
<dbReference type="PROSITE" id="PS50850">
    <property type="entry name" value="MFS"/>
    <property type="match status" value="1"/>
</dbReference>
<dbReference type="CDD" id="cd17393">
    <property type="entry name" value="MFS_MosC_like"/>
    <property type="match status" value="1"/>
</dbReference>
<feature type="transmembrane region" description="Helical" evidence="5">
    <location>
        <begin position="95"/>
        <end position="116"/>
    </location>
</feature>
<keyword evidence="8" id="KW-1185">Reference proteome</keyword>
<dbReference type="EMBL" id="FNUS01000002">
    <property type="protein sequence ID" value="SEF99314.1"/>
    <property type="molecule type" value="Genomic_DNA"/>
</dbReference>
<evidence type="ECO:0000256" key="1">
    <source>
        <dbReference type="ARBA" id="ARBA00004141"/>
    </source>
</evidence>
<dbReference type="PANTHER" id="PTHR23514:SF13">
    <property type="entry name" value="INNER MEMBRANE PROTEIN YBJJ"/>
    <property type="match status" value="1"/>
</dbReference>
<name>A0A1H5WIM9_9FLAO</name>
<evidence type="ECO:0000313" key="8">
    <source>
        <dbReference type="Proteomes" id="UP000236738"/>
    </source>
</evidence>
<accession>A0A1H5WIM9</accession>
<dbReference type="RefSeq" id="WP_103913216.1">
    <property type="nucleotide sequence ID" value="NZ_FNUS01000002.1"/>
</dbReference>
<evidence type="ECO:0000256" key="5">
    <source>
        <dbReference type="SAM" id="Phobius"/>
    </source>
</evidence>
<evidence type="ECO:0000256" key="3">
    <source>
        <dbReference type="ARBA" id="ARBA00022989"/>
    </source>
</evidence>
<dbReference type="SUPFAM" id="SSF103473">
    <property type="entry name" value="MFS general substrate transporter"/>
    <property type="match status" value="1"/>
</dbReference>
<keyword evidence="2 5" id="KW-0812">Transmembrane</keyword>
<evidence type="ECO:0000256" key="4">
    <source>
        <dbReference type="ARBA" id="ARBA00023136"/>
    </source>
</evidence>
<keyword evidence="4 5" id="KW-0472">Membrane</keyword>
<feature type="transmembrane region" description="Helical" evidence="5">
    <location>
        <begin position="137"/>
        <end position="154"/>
    </location>
</feature>
<feature type="transmembrane region" description="Helical" evidence="5">
    <location>
        <begin position="267"/>
        <end position="285"/>
    </location>
</feature>
<proteinExistence type="predicted"/>
<dbReference type="InterPro" id="IPR051788">
    <property type="entry name" value="MFS_Transporter"/>
</dbReference>
<dbReference type="InterPro" id="IPR020846">
    <property type="entry name" value="MFS_dom"/>
</dbReference>
<dbReference type="GO" id="GO:0022857">
    <property type="term" value="F:transmembrane transporter activity"/>
    <property type="evidence" value="ECO:0007669"/>
    <property type="project" value="InterPro"/>
</dbReference>
<feature type="transmembrane region" description="Helical" evidence="5">
    <location>
        <begin position="45"/>
        <end position="66"/>
    </location>
</feature>
<evidence type="ECO:0000256" key="2">
    <source>
        <dbReference type="ARBA" id="ARBA00022692"/>
    </source>
</evidence>
<feature type="transmembrane region" description="Helical" evidence="5">
    <location>
        <begin position="160"/>
        <end position="182"/>
    </location>
</feature>
<protein>
    <submittedName>
        <fullName evidence="7">Fucose permease</fullName>
    </submittedName>
</protein>
<keyword evidence="3 5" id="KW-1133">Transmembrane helix</keyword>
<evidence type="ECO:0000313" key="7">
    <source>
        <dbReference type="EMBL" id="SEF99314.1"/>
    </source>
</evidence>
<gene>
    <name evidence="7" type="ORF">SAMN05421847_1223</name>
</gene>
<feature type="transmembrane region" description="Helical" evidence="5">
    <location>
        <begin position="291"/>
        <end position="314"/>
    </location>
</feature>
<feature type="transmembrane region" description="Helical" evidence="5">
    <location>
        <begin position="321"/>
        <end position="343"/>
    </location>
</feature>
<feature type="transmembrane region" description="Helical" evidence="5">
    <location>
        <begin position="236"/>
        <end position="255"/>
    </location>
</feature>
<dbReference type="Proteomes" id="UP000236738">
    <property type="component" value="Unassembled WGS sequence"/>
</dbReference>